<feature type="transmembrane region" description="Helical" evidence="1">
    <location>
        <begin position="235"/>
        <end position="253"/>
    </location>
</feature>
<dbReference type="EMBL" id="RCHS01003539">
    <property type="protein sequence ID" value="RMX40962.1"/>
    <property type="molecule type" value="Genomic_DNA"/>
</dbReference>
<proteinExistence type="predicted"/>
<keyword evidence="1" id="KW-1133">Transmembrane helix</keyword>
<sequence length="534" mass="59447">MSSFYPESCAAYPLFDISSGGYVYMDDNSTIQCPIGTRLLFDNATHFVQDDYNSKFCRINITVLKYLCLCCILDSYSMIRGSTRGLSLNNTVECLPCPFGASCVKRNIVAKRNYWGHRNSLSVPPSLTFIACPEHYCLQPGPGTNDYNSCSGNRRGILCESLLQTVPGISAVIAVFNFKLRALNKGLGCPFPGLTSVTKQLVLSGTVFLTMADVALVYFVHCVINIIRRNQKPSLIHYMAVTMEVLLLGYERLAETCLKLMTCVSIGSEMRLFIDANVTCMQWWQYLVLACIAVFIVPFIVVLYLGSSKLYKGSMKETEFLAACVLPLPFLVYWLLKKTEKRPGNESLAVQAVNKDVMEVLHGPFRPPRSDDGGTLYWESVLIGRRLILLVFHSFIKRPMVRMIAMATACSLIALHHVLKYPFRNVIANRVETLSLTALLIISIINLTKATLISFGITVIGPYGSFLDVMEWFEVGVLGIVPVLVSVLVISAILSQLLRVLLFLFEQAGRLCHRSGNTHCSSDEQTRPLLDAAE</sequence>
<accession>A0A3M6THR7</accession>
<organism evidence="2 3">
    <name type="scientific">Pocillopora damicornis</name>
    <name type="common">Cauliflower coral</name>
    <name type="synonym">Millepora damicornis</name>
    <dbReference type="NCBI Taxonomy" id="46731"/>
    <lineage>
        <taxon>Eukaryota</taxon>
        <taxon>Metazoa</taxon>
        <taxon>Cnidaria</taxon>
        <taxon>Anthozoa</taxon>
        <taxon>Hexacorallia</taxon>
        <taxon>Scleractinia</taxon>
        <taxon>Astrocoeniina</taxon>
        <taxon>Pocilloporidae</taxon>
        <taxon>Pocillopora</taxon>
    </lineage>
</organism>
<dbReference type="PANTHER" id="PTHR11319:SF35">
    <property type="entry name" value="OUTER MEMBRANE PROTEIN PMPC-RELATED"/>
    <property type="match status" value="1"/>
</dbReference>
<gene>
    <name evidence="2" type="ORF">pdam_00014879</name>
</gene>
<feature type="transmembrane region" description="Helical" evidence="1">
    <location>
        <begin position="318"/>
        <end position="336"/>
    </location>
</feature>
<feature type="transmembrane region" description="Helical" evidence="1">
    <location>
        <begin position="283"/>
        <end position="306"/>
    </location>
</feature>
<dbReference type="OrthoDB" id="5989827at2759"/>
<protein>
    <submittedName>
        <fullName evidence="2">Uncharacterized protein</fullName>
    </submittedName>
</protein>
<dbReference type="Proteomes" id="UP000275408">
    <property type="component" value="Unassembled WGS sequence"/>
</dbReference>
<evidence type="ECO:0000256" key="1">
    <source>
        <dbReference type="SAM" id="Phobius"/>
    </source>
</evidence>
<feature type="transmembrane region" description="Helical" evidence="1">
    <location>
        <begin position="480"/>
        <end position="505"/>
    </location>
</feature>
<evidence type="ECO:0000313" key="3">
    <source>
        <dbReference type="Proteomes" id="UP000275408"/>
    </source>
</evidence>
<name>A0A3M6THR7_POCDA</name>
<comment type="caution">
    <text evidence="2">The sequence shown here is derived from an EMBL/GenBank/DDBJ whole genome shotgun (WGS) entry which is preliminary data.</text>
</comment>
<keyword evidence="3" id="KW-1185">Reference proteome</keyword>
<dbReference type="PANTHER" id="PTHR11319">
    <property type="entry name" value="G PROTEIN-COUPLED RECEPTOR-RELATED"/>
    <property type="match status" value="1"/>
</dbReference>
<feature type="transmembrane region" description="Helical" evidence="1">
    <location>
        <begin position="434"/>
        <end position="460"/>
    </location>
</feature>
<keyword evidence="1" id="KW-0812">Transmembrane</keyword>
<reference evidence="2 3" key="1">
    <citation type="journal article" date="2018" name="Sci. Rep.">
        <title>Comparative analysis of the Pocillopora damicornis genome highlights role of immune system in coral evolution.</title>
        <authorList>
            <person name="Cunning R."/>
            <person name="Bay R.A."/>
            <person name="Gillette P."/>
            <person name="Baker A.C."/>
            <person name="Traylor-Knowles N."/>
        </authorList>
    </citation>
    <scope>NUCLEOTIDE SEQUENCE [LARGE SCALE GENOMIC DNA]</scope>
    <source>
        <strain evidence="2">RSMAS</strain>
        <tissue evidence="2">Whole animal</tissue>
    </source>
</reference>
<feature type="transmembrane region" description="Helical" evidence="1">
    <location>
        <begin position="201"/>
        <end position="223"/>
    </location>
</feature>
<evidence type="ECO:0000313" key="2">
    <source>
        <dbReference type="EMBL" id="RMX40962.1"/>
    </source>
</evidence>
<keyword evidence="1" id="KW-0472">Membrane</keyword>
<dbReference type="AlphaFoldDB" id="A0A3M6THR7"/>